<keyword evidence="3" id="KW-1185">Reference proteome</keyword>
<accession>A0A146G7U5</accession>
<feature type="region of interest" description="Disordered" evidence="1">
    <location>
        <begin position="153"/>
        <end position="182"/>
    </location>
</feature>
<reference evidence="3" key="1">
    <citation type="journal article" date="2017" name="Genome Announc.">
        <title>Draft Genome Sequence of Terrimicrobium sacchariphilum NM-5T, a Facultative Anaerobic Soil Bacterium of the Class Spartobacteria.</title>
        <authorList>
            <person name="Qiu Y.L."/>
            <person name="Tourlousse D.M."/>
            <person name="Matsuura N."/>
            <person name="Ohashi A."/>
            <person name="Sekiguchi Y."/>
        </authorList>
    </citation>
    <scope>NUCLEOTIDE SEQUENCE [LARGE SCALE GENOMIC DNA]</scope>
    <source>
        <strain evidence="3">NM-5</strain>
    </source>
</reference>
<dbReference type="RefSeq" id="WP_075079147.1">
    <property type="nucleotide sequence ID" value="NZ_BDCO01000002.1"/>
</dbReference>
<dbReference type="OrthoDB" id="9823016at2"/>
<dbReference type="InParanoid" id="A0A146G7U5"/>
<name>A0A146G7U5_TERSA</name>
<dbReference type="AlphaFoldDB" id="A0A146G7U5"/>
<protein>
    <submittedName>
        <fullName evidence="2">Uncharacterized protein</fullName>
    </submittedName>
</protein>
<dbReference type="Proteomes" id="UP000076023">
    <property type="component" value="Unassembled WGS sequence"/>
</dbReference>
<sequence>MKKRLLICVFLAAGVVVHGQEIGLLPQQKASLTVSSSERNPFGKKPPKKTVEQAKVPVENEESRLRDAISELPLAGVVEARGGVKVLLGSIAIQENELLPALISGQTEQIRVISVTPKEVMLAFVDSDGTANNRKIRLQVDMTPSVRYKLGGSSATAAKDETKQESALGGVFKRNDSAPNKQ</sequence>
<evidence type="ECO:0000313" key="3">
    <source>
        <dbReference type="Proteomes" id="UP000076023"/>
    </source>
</evidence>
<dbReference type="EMBL" id="BDCO01000002">
    <property type="protein sequence ID" value="GAT33413.1"/>
    <property type="molecule type" value="Genomic_DNA"/>
</dbReference>
<evidence type="ECO:0000313" key="2">
    <source>
        <dbReference type="EMBL" id="GAT33413.1"/>
    </source>
</evidence>
<gene>
    <name evidence="2" type="ORF">TSACC_21829</name>
</gene>
<proteinExistence type="predicted"/>
<organism evidence="2 3">
    <name type="scientific">Terrimicrobium sacchariphilum</name>
    <dbReference type="NCBI Taxonomy" id="690879"/>
    <lineage>
        <taxon>Bacteria</taxon>
        <taxon>Pseudomonadati</taxon>
        <taxon>Verrucomicrobiota</taxon>
        <taxon>Terrimicrobiia</taxon>
        <taxon>Terrimicrobiales</taxon>
        <taxon>Terrimicrobiaceae</taxon>
        <taxon>Terrimicrobium</taxon>
    </lineage>
</organism>
<comment type="caution">
    <text evidence="2">The sequence shown here is derived from an EMBL/GenBank/DDBJ whole genome shotgun (WGS) entry which is preliminary data.</text>
</comment>
<evidence type="ECO:0000256" key="1">
    <source>
        <dbReference type="SAM" id="MobiDB-lite"/>
    </source>
</evidence>
<dbReference type="STRING" id="690879.TSACC_21829"/>